<evidence type="ECO:0000313" key="3">
    <source>
        <dbReference type="Proteomes" id="UP000289411"/>
    </source>
</evidence>
<dbReference type="AlphaFoldDB" id="A0A4Q2R9D8"/>
<organism evidence="2 3">
    <name type="scientific">Lichenibacterium ramalinae</name>
    <dbReference type="NCBI Taxonomy" id="2316527"/>
    <lineage>
        <taxon>Bacteria</taxon>
        <taxon>Pseudomonadati</taxon>
        <taxon>Pseudomonadota</taxon>
        <taxon>Alphaproteobacteria</taxon>
        <taxon>Hyphomicrobiales</taxon>
        <taxon>Lichenihabitantaceae</taxon>
        <taxon>Lichenibacterium</taxon>
    </lineage>
</organism>
<accession>A0A4Q2R9D8</accession>
<sequence length="95" mass="10257">MQLSDATRDAVPQPYRIRGPGAADAQLRPRRGPRAEEITLMRSLVAGPRAITSGPIGRCVKRDWCRAVVVEEGEGAGRRSTVVFALTDMGRALIA</sequence>
<comment type="caution">
    <text evidence="2">The sequence shown here is derived from an EMBL/GenBank/DDBJ whole genome shotgun (WGS) entry which is preliminary data.</text>
</comment>
<dbReference type="OrthoDB" id="9923187at2"/>
<dbReference type="Proteomes" id="UP000289411">
    <property type="component" value="Unassembled WGS sequence"/>
</dbReference>
<protein>
    <submittedName>
        <fullName evidence="2">Uncharacterized protein</fullName>
    </submittedName>
</protein>
<gene>
    <name evidence="2" type="ORF">D3272_20205</name>
</gene>
<keyword evidence="3" id="KW-1185">Reference proteome</keyword>
<evidence type="ECO:0000256" key="1">
    <source>
        <dbReference type="SAM" id="MobiDB-lite"/>
    </source>
</evidence>
<name>A0A4Q2R9D8_9HYPH</name>
<proteinExistence type="predicted"/>
<dbReference type="EMBL" id="QYBC01000018">
    <property type="protein sequence ID" value="RYB02717.1"/>
    <property type="molecule type" value="Genomic_DNA"/>
</dbReference>
<evidence type="ECO:0000313" key="2">
    <source>
        <dbReference type="EMBL" id="RYB02717.1"/>
    </source>
</evidence>
<reference evidence="2 3" key="2">
    <citation type="submission" date="2019-02" db="EMBL/GenBank/DDBJ databases">
        <title>'Lichenibacterium ramalinii' gen. nov. sp. nov., 'Lichenibacterium minor' gen. nov. sp. nov.</title>
        <authorList>
            <person name="Pankratov T."/>
        </authorList>
    </citation>
    <scope>NUCLEOTIDE SEQUENCE [LARGE SCALE GENOMIC DNA]</scope>
    <source>
        <strain evidence="2 3">RmlP001</strain>
    </source>
</reference>
<dbReference type="RefSeq" id="WP_129221015.1">
    <property type="nucleotide sequence ID" value="NZ_QYBC01000018.1"/>
</dbReference>
<feature type="region of interest" description="Disordered" evidence="1">
    <location>
        <begin position="1"/>
        <end position="31"/>
    </location>
</feature>
<reference evidence="2 3" key="1">
    <citation type="submission" date="2018-09" db="EMBL/GenBank/DDBJ databases">
        <authorList>
            <person name="Grouzdev D.S."/>
            <person name="Krutkina M.S."/>
        </authorList>
    </citation>
    <scope>NUCLEOTIDE SEQUENCE [LARGE SCALE GENOMIC DNA]</scope>
    <source>
        <strain evidence="2 3">RmlP001</strain>
    </source>
</reference>